<reference evidence="7 8" key="1">
    <citation type="submission" date="2014-04" db="EMBL/GenBank/DDBJ databases">
        <authorList>
            <consortium name="DOE Joint Genome Institute"/>
            <person name="Kuo A."/>
            <person name="Kohler A."/>
            <person name="Nagy L.G."/>
            <person name="Floudas D."/>
            <person name="Copeland A."/>
            <person name="Barry K.W."/>
            <person name="Cichocki N."/>
            <person name="Veneault-Fourrey C."/>
            <person name="LaButti K."/>
            <person name="Lindquist E.A."/>
            <person name="Lipzen A."/>
            <person name="Lundell T."/>
            <person name="Morin E."/>
            <person name="Murat C."/>
            <person name="Sun H."/>
            <person name="Tunlid A."/>
            <person name="Henrissat B."/>
            <person name="Grigoriev I.V."/>
            <person name="Hibbett D.S."/>
            <person name="Martin F."/>
            <person name="Nordberg H.P."/>
            <person name="Cantor M.N."/>
            <person name="Hua S.X."/>
        </authorList>
    </citation>
    <scope>NUCLEOTIDE SEQUENCE [LARGE SCALE GENOMIC DNA]</scope>
    <source>
        <strain evidence="7 8">LaAM-08-1</strain>
    </source>
</reference>
<proteinExistence type="predicted"/>
<keyword evidence="1" id="KW-0479">Metal-binding</keyword>
<dbReference type="PROSITE" id="PS00028">
    <property type="entry name" value="ZINC_FINGER_C2H2_1"/>
    <property type="match status" value="1"/>
</dbReference>
<dbReference type="OrthoDB" id="3437960at2759"/>
<evidence type="ECO:0000256" key="2">
    <source>
        <dbReference type="ARBA" id="ARBA00022771"/>
    </source>
</evidence>
<reference evidence="8" key="2">
    <citation type="submission" date="2015-01" db="EMBL/GenBank/DDBJ databases">
        <title>Evolutionary Origins and Diversification of the Mycorrhizal Mutualists.</title>
        <authorList>
            <consortium name="DOE Joint Genome Institute"/>
            <consortium name="Mycorrhizal Genomics Consortium"/>
            <person name="Kohler A."/>
            <person name="Kuo A."/>
            <person name="Nagy L.G."/>
            <person name="Floudas D."/>
            <person name="Copeland A."/>
            <person name="Barry K.W."/>
            <person name="Cichocki N."/>
            <person name="Veneault-Fourrey C."/>
            <person name="LaButti K."/>
            <person name="Lindquist E.A."/>
            <person name="Lipzen A."/>
            <person name="Lundell T."/>
            <person name="Morin E."/>
            <person name="Murat C."/>
            <person name="Riley R."/>
            <person name="Ohm R."/>
            <person name="Sun H."/>
            <person name="Tunlid A."/>
            <person name="Henrissat B."/>
            <person name="Grigoriev I.V."/>
            <person name="Hibbett D.S."/>
            <person name="Martin F."/>
        </authorList>
    </citation>
    <scope>NUCLEOTIDE SEQUENCE [LARGE SCALE GENOMIC DNA]</scope>
    <source>
        <strain evidence="8">LaAM-08-1</strain>
    </source>
</reference>
<evidence type="ECO:0000313" key="7">
    <source>
        <dbReference type="EMBL" id="KIJ92595.1"/>
    </source>
</evidence>
<dbReference type="AlphaFoldDB" id="A0A0C9WP74"/>
<dbReference type="Pfam" id="PF00096">
    <property type="entry name" value="zf-C2H2"/>
    <property type="match status" value="1"/>
</dbReference>
<feature type="compositionally biased region" description="Polar residues" evidence="5">
    <location>
        <begin position="246"/>
        <end position="257"/>
    </location>
</feature>
<feature type="region of interest" description="Disordered" evidence="5">
    <location>
        <begin position="87"/>
        <end position="114"/>
    </location>
</feature>
<evidence type="ECO:0000256" key="3">
    <source>
        <dbReference type="ARBA" id="ARBA00022833"/>
    </source>
</evidence>
<dbReference type="PANTHER" id="PTHR23235:SF120">
    <property type="entry name" value="KRUPPEL-LIKE FACTOR 15"/>
    <property type="match status" value="1"/>
</dbReference>
<protein>
    <recommendedName>
        <fullName evidence="6">C2H2-type domain-containing protein</fullName>
    </recommendedName>
</protein>
<gene>
    <name evidence="7" type="ORF">K443DRAFT_429135</name>
</gene>
<sequence length="483" mass="52047">MDTAAPAQQTDAIFCRFGSGRKFTTEFSPAPSSIDFSEGVPSPLASLPSSFNSPLHDGQVWQGSPLRPSAESPHLALLRSFRLSDTNEHGSSDLGSSQSRSHSETTLGLPSEKFHRTSKIGRSVSFDNLKTDISNCPALELPPEVLDSTLFNGDNREPSLLGQLSPSIGLSNNPTVLGFPAGDNLLSSSGQLVIQQIAANVSDISSSGLLSPELSSPRGLLLFSSASGSAHNSPDESTGKIAADTYDSSPVSRSNQRCKAVTKNRREIYQTSELRLSPPEMNMVPPHVTNVKSEMTTCDPTRAIIYQPTPTIRFHISLDEEAGDLTNHSLAKDSSFALPNGLWNSPDKLGPRTNSDNLLAGQHISSWRNSTLRPHLAGDLDHTSSTVSSIIDLQPLDTKAVKKVASQKLEANALKKRVRKPRHQCARPGCGQTFTEKHNLNNHLNSHDGLKPHPCKHCNKTFAARSTLSRHSKTCASNIASTT</sequence>
<accession>A0A0C9WP74</accession>
<dbReference type="InterPro" id="IPR036236">
    <property type="entry name" value="Znf_C2H2_sf"/>
</dbReference>
<dbReference type="SUPFAM" id="SSF57667">
    <property type="entry name" value="beta-beta-alpha zinc fingers"/>
    <property type="match status" value="1"/>
</dbReference>
<dbReference type="FunFam" id="3.30.160.60:FF:000446">
    <property type="entry name" value="Zinc finger protein"/>
    <property type="match status" value="1"/>
</dbReference>
<evidence type="ECO:0000256" key="1">
    <source>
        <dbReference type="ARBA" id="ARBA00022723"/>
    </source>
</evidence>
<dbReference type="Gene3D" id="3.30.160.60">
    <property type="entry name" value="Classic Zinc Finger"/>
    <property type="match status" value="2"/>
</dbReference>
<dbReference type="GO" id="GO:0000981">
    <property type="term" value="F:DNA-binding transcription factor activity, RNA polymerase II-specific"/>
    <property type="evidence" value="ECO:0007669"/>
    <property type="project" value="TreeGrafter"/>
</dbReference>
<feature type="domain" description="C2H2-type" evidence="6">
    <location>
        <begin position="423"/>
        <end position="452"/>
    </location>
</feature>
<dbReference type="GO" id="GO:0008270">
    <property type="term" value="F:zinc ion binding"/>
    <property type="evidence" value="ECO:0007669"/>
    <property type="project" value="UniProtKB-KW"/>
</dbReference>
<dbReference type="Proteomes" id="UP000054477">
    <property type="component" value="Unassembled WGS sequence"/>
</dbReference>
<feature type="domain" description="C2H2-type" evidence="6">
    <location>
        <begin position="453"/>
        <end position="474"/>
    </location>
</feature>
<dbReference type="EMBL" id="KN838899">
    <property type="protein sequence ID" value="KIJ92595.1"/>
    <property type="molecule type" value="Genomic_DNA"/>
</dbReference>
<evidence type="ECO:0000259" key="6">
    <source>
        <dbReference type="PROSITE" id="PS50157"/>
    </source>
</evidence>
<keyword evidence="3" id="KW-0862">Zinc</keyword>
<dbReference type="PROSITE" id="PS50157">
    <property type="entry name" value="ZINC_FINGER_C2H2_2"/>
    <property type="match status" value="2"/>
</dbReference>
<feature type="region of interest" description="Disordered" evidence="5">
    <location>
        <begin position="227"/>
        <end position="257"/>
    </location>
</feature>
<organism evidence="7 8">
    <name type="scientific">Laccaria amethystina LaAM-08-1</name>
    <dbReference type="NCBI Taxonomy" id="1095629"/>
    <lineage>
        <taxon>Eukaryota</taxon>
        <taxon>Fungi</taxon>
        <taxon>Dikarya</taxon>
        <taxon>Basidiomycota</taxon>
        <taxon>Agaricomycotina</taxon>
        <taxon>Agaricomycetes</taxon>
        <taxon>Agaricomycetidae</taxon>
        <taxon>Agaricales</taxon>
        <taxon>Agaricineae</taxon>
        <taxon>Hydnangiaceae</taxon>
        <taxon>Laccaria</taxon>
    </lineage>
</organism>
<dbReference type="SMART" id="SM00355">
    <property type="entry name" value="ZnF_C2H2"/>
    <property type="match status" value="2"/>
</dbReference>
<dbReference type="STRING" id="1095629.A0A0C9WP74"/>
<dbReference type="PANTHER" id="PTHR23235">
    <property type="entry name" value="KRUEPPEL-LIKE TRANSCRIPTION FACTOR"/>
    <property type="match status" value="1"/>
</dbReference>
<keyword evidence="2 4" id="KW-0863">Zinc-finger</keyword>
<name>A0A0C9WP74_9AGAR</name>
<dbReference type="HOGENOM" id="CLU_044495_0_0_1"/>
<dbReference type="InterPro" id="IPR013087">
    <property type="entry name" value="Znf_C2H2_type"/>
</dbReference>
<dbReference type="GO" id="GO:0000978">
    <property type="term" value="F:RNA polymerase II cis-regulatory region sequence-specific DNA binding"/>
    <property type="evidence" value="ECO:0007669"/>
    <property type="project" value="TreeGrafter"/>
</dbReference>
<evidence type="ECO:0000256" key="4">
    <source>
        <dbReference type="PROSITE-ProRule" id="PRU00042"/>
    </source>
</evidence>
<evidence type="ECO:0000256" key="5">
    <source>
        <dbReference type="SAM" id="MobiDB-lite"/>
    </source>
</evidence>
<evidence type="ECO:0000313" key="8">
    <source>
        <dbReference type="Proteomes" id="UP000054477"/>
    </source>
</evidence>
<keyword evidence="8" id="KW-1185">Reference proteome</keyword>